<dbReference type="PANTHER" id="PTHR21281:SF0">
    <property type="entry name" value="CYTOCHROME B5 DOMAIN-CONTAINING PROTEIN 1"/>
    <property type="match status" value="1"/>
</dbReference>
<dbReference type="Pfam" id="PF00173">
    <property type="entry name" value="Cyt-b5"/>
    <property type="match status" value="1"/>
</dbReference>
<reference evidence="12" key="1">
    <citation type="journal article" date="2016" name="Insect Biochem. Mol. Biol.">
        <title>Multifaceted biological insights from a draft genome sequence of the tobacco hornworm moth, Manduca sexta.</title>
        <authorList>
            <person name="Kanost M.R."/>
            <person name="Arrese E.L."/>
            <person name="Cao X."/>
            <person name="Chen Y.R."/>
            <person name="Chellapilla S."/>
            <person name="Goldsmith M.R."/>
            <person name="Grosse-Wilde E."/>
            <person name="Heckel D.G."/>
            <person name="Herndon N."/>
            <person name="Jiang H."/>
            <person name="Papanicolaou A."/>
            <person name="Qu J."/>
            <person name="Soulages J.L."/>
            <person name="Vogel H."/>
            <person name="Walters J."/>
            <person name="Waterhouse R.M."/>
            <person name="Ahn S.J."/>
            <person name="Almeida F.C."/>
            <person name="An C."/>
            <person name="Aqrawi P."/>
            <person name="Bretschneider A."/>
            <person name="Bryant W.B."/>
            <person name="Bucks S."/>
            <person name="Chao H."/>
            <person name="Chevignon G."/>
            <person name="Christen J.M."/>
            <person name="Clarke D.F."/>
            <person name="Dittmer N.T."/>
            <person name="Ferguson L.C.F."/>
            <person name="Garavelou S."/>
            <person name="Gordon K.H.J."/>
            <person name="Gunaratna R.T."/>
            <person name="Han Y."/>
            <person name="Hauser F."/>
            <person name="He Y."/>
            <person name="Heidel-Fischer H."/>
            <person name="Hirsh A."/>
            <person name="Hu Y."/>
            <person name="Jiang H."/>
            <person name="Kalra D."/>
            <person name="Klinner C."/>
            <person name="Konig C."/>
            <person name="Kovar C."/>
            <person name="Kroll A.R."/>
            <person name="Kuwar S.S."/>
            <person name="Lee S.L."/>
            <person name="Lehman R."/>
            <person name="Li K."/>
            <person name="Li Z."/>
            <person name="Liang H."/>
            <person name="Lovelace S."/>
            <person name="Lu Z."/>
            <person name="Mansfield J.H."/>
            <person name="McCulloch K.J."/>
            <person name="Mathew T."/>
            <person name="Morton B."/>
            <person name="Muzny D.M."/>
            <person name="Neunemann D."/>
            <person name="Ongeri F."/>
            <person name="Pauchet Y."/>
            <person name="Pu L.L."/>
            <person name="Pyrousis I."/>
            <person name="Rao X.J."/>
            <person name="Redding A."/>
            <person name="Roesel C."/>
            <person name="Sanchez-Gracia A."/>
            <person name="Schaack S."/>
            <person name="Shukla A."/>
            <person name="Tetreau G."/>
            <person name="Wang Y."/>
            <person name="Xiong G.H."/>
            <person name="Traut W."/>
            <person name="Walsh T.K."/>
            <person name="Worley K.C."/>
            <person name="Wu D."/>
            <person name="Wu W."/>
            <person name="Wu Y.Q."/>
            <person name="Zhang X."/>
            <person name="Zou Z."/>
            <person name="Zucker H."/>
            <person name="Briscoe A.D."/>
            <person name="Burmester T."/>
            <person name="Clem R.J."/>
            <person name="Feyereisen R."/>
            <person name="Grimmelikhuijzen C.J.P."/>
            <person name="Hamodrakas S.J."/>
            <person name="Hansson B.S."/>
            <person name="Huguet E."/>
            <person name="Jermiin L.S."/>
            <person name="Lan Q."/>
            <person name="Lehman H.K."/>
            <person name="Lorenzen M."/>
            <person name="Merzendorfer H."/>
            <person name="Michalopoulos I."/>
            <person name="Morton D.B."/>
            <person name="Muthukrishnan S."/>
            <person name="Oakeshott J.G."/>
            <person name="Palmer W."/>
            <person name="Park Y."/>
            <person name="Passarelli A.L."/>
            <person name="Rozas J."/>
            <person name="Schwartz L.M."/>
            <person name="Smith W."/>
            <person name="Southgate A."/>
            <person name="Vilcinskas A."/>
            <person name="Vogt R."/>
            <person name="Wang P."/>
            <person name="Werren J."/>
            <person name="Yu X.Q."/>
            <person name="Zhou J.J."/>
            <person name="Brown S.J."/>
            <person name="Scherer S.E."/>
            <person name="Richards S."/>
            <person name="Blissard G.W."/>
        </authorList>
    </citation>
    <scope>NUCLEOTIDE SEQUENCE</scope>
</reference>
<dbReference type="SMART" id="SM01117">
    <property type="entry name" value="Cyt-b5"/>
    <property type="match status" value="1"/>
</dbReference>
<dbReference type="Gene3D" id="3.10.120.10">
    <property type="entry name" value="Cytochrome b5-like heme/steroid binding domain"/>
    <property type="match status" value="1"/>
</dbReference>
<evidence type="ECO:0000256" key="8">
    <source>
        <dbReference type="ARBA" id="ARBA00038168"/>
    </source>
</evidence>
<dbReference type="EMBL" id="JH669063">
    <property type="protein sequence ID" value="KAG6463930.1"/>
    <property type="molecule type" value="Genomic_DNA"/>
</dbReference>
<dbReference type="GO" id="GO:0005930">
    <property type="term" value="C:axoneme"/>
    <property type="evidence" value="ECO:0007669"/>
    <property type="project" value="UniProtKB-SubCell"/>
</dbReference>
<feature type="domain" description="Cytochrome b5 heme-binding" evidence="11">
    <location>
        <begin position="9"/>
        <end position="116"/>
    </location>
</feature>
<dbReference type="InterPro" id="IPR001199">
    <property type="entry name" value="Cyt_B5-like_heme/steroid-bd"/>
</dbReference>
<dbReference type="Proteomes" id="UP000791440">
    <property type="component" value="Unassembled WGS sequence"/>
</dbReference>
<protein>
    <recommendedName>
        <fullName evidence="9">Cytochrome b5 domain-containing protein 1</fullName>
    </recommendedName>
</protein>
<keyword evidence="2" id="KW-0963">Cytoplasm</keyword>
<dbReference type="OrthoDB" id="260091at2759"/>
<organism evidence="12 13">
    <name type="scientific">Manduca sexta</name>
    <name type="common">Tobacco hawkmoth</name>
    <name type="synonym">Tobacco hornworm</name>
    <dbReference type="NCBI Taxonomy" id="7130"/>
    <lineage>
        <taxon>Eukaryota</taxon>
        <taxon>Metazoa</taxon>
        <taxon>Ecdysozoa</taxon>
        <taxon>Arthropoda</taxon>
        <taxon>Hexapoda</taxon>
        <taxon>Insecta</taxon>
        <taxon>Pterygota</taxon>
        <taxon>Neoptera</taxon>
        <taxon>Endopterygota</taxon>
        <taxon>Lepidoptera</taxon>
        <taxon>Glossata</taxon>
        <taxon>Ditrysia</taxon>
        <taxon>Bombycoidea</taxon>
        <taxon>Sphingidae</taxon>
        <taxon>Sphinginae</taxon>
        <taxon>Sphingini</taxon>
        <taxon>Manduca</taxon>
    </lineage>
</organism>
<keyword evidence="5" id="KW-0408">Iron</keyword>
<evidence type="ECO:0000313" key="13">
    <source>
        <dbReference type="Proteomes" id="UP000791440"/>
    </source>
</evidence>
<keyword evidence="6" id="KW-0206">Cytoskeleton</keyword>
<comment type="caution">
    <text evidence="12">The sequence shown here is derived from an EMBL/GenBank/DDBJ whole genome shotgun (WGS) entry which is preliminary data.</text>
</comment>
<keyword evidence="3" id="KW-0349">Heme</keyword>
<dbReference type="PANTHER" id="PTHR21281">
    <property type="entry name" value="CYTOCHROME B5 DOMAIN-CONTAINING PROTEIN 1"/>
    <property type="match status" value="1"/>
</dbReference>
<evidence type="ECO:0000256" key="7">
    <source>
        <dbReference type="ARBA" id="ARBA00023273"/>
    </source>
</evidence>
<dbReference type="InterPro" id="IPR036400">
    <property type="entry name" value="Cyt_B5-like_heme/steroid_sf"/>
</dbReference>
<evidence type="ECO:0000256" key="6">
    <source>
        <dbReference type="ARBA" id="ARBA00023212"/>
    </source>
</evidence>
<evidence type="ECO:0000256" key="5">
    <source>
        <dbReference type="ARBA" id="ARBA00023004"/>
    </source>
</evidence>
<name>A0A921ZUI7_MANSE</name>
<evidence type="ECO:0000256" key="3">
    <source>
        <dbReference type="ARBA" id="ARBA00022617"/>
    </source>
</evidence>
<evidence type="ECO:0000256" key="9">
    <source>
        <dbReference type="ARBA" id="ARBA00040649"/>
    </source>
</evidence>
<keyword evidence="7" id="KW-0966">Cell projection</keyword>
<evidence type="ECO:0000256" key="2">
    <source>
        <dbReference type="ARBA" id="ARBA00022490"/>
    </source>
</evidence>
<sequence>MKFTKQEWYTPAEVAIHNTASDCWVSLNGKVLDMTSWLEEQFRLCHCKKSCSCQVKSWYCGDDCVEYCPCFKRGFVYCDGKRLAMTIVAYAGKDLSHWFEGDEWVRYTHPIVGSTTTYHLHGHPARQGVVPSTRWRPISKPWWLDESRVVGKVTARTRPIRITNSLTGSTITLEVCSEETIYQIMMRYLPHNSHMMSYTWRYLGKPLRLNKTLAANGIPDERDLFSEVGLPENIHIPAIMLYYDDDLTVDPPENFFRTRDKDELCICKEGECKEHMDVCVEW</sequence>
<evidence type="ECO:0000313" key="12">
    <source>
        <dbReference type="EMBL" id="KAG6463930.1"/>
    </source>
</evidence>
<comment type="function">
    <text evidence="10">Radial spoke stalk protein that binds heme under oxidizing conditions. Required for the coordinated beating of multiple cilia maybe by functioning in a redox signaling pathway.</text>
</comment>
<comment type="subcellular location">
    <subcellularLocation>
        <location evidence="1">Cytoplasm</location>
        <location evidence="1">Cytoskeleton</location>
        <location evidence="1">Cilium axoneme</location>
    </subcellularLocation>
</comment>
<dbReference type="AlphaFoldDB" id="A0A921ZUI7"/>
<accession>A0A921ZUI7</accession>
<dbReference type="InterPro" id="IPR052320">
    <property type="entry name" value="Cytochrome_b5_domain"/>
</dbReference>
<evidence type="ECO:0000256" key="4">
    <source>
        <dbReference type="ARBA" id="ARBA00022723"/>
    </source>
</evidence>
<reference evidence="12" key="2">
    <citation type="submission" date="2020-12" db="EMBL/GenBank/DDBJ databases">
        <authorList>
            <person name="Kanost M."/>
        </authorList>
    </citation>
    <scope>NUCLEOTIDE SEQUENCE</scope>
</reference>
<dbReference type="GO" id="GO:0046872">
    <property type="term" value="F:metal ion binding"/>
    <property type="evidence" value="ECO:0007669"/>
    <property type="project" value="UniProtKB-KW"/>
</dbReference>
<dbReference type="SUPFAM" id="SSF55856">
    <property type="entry name" value="Cytochrome b5-like heme/steroid binding domain"/>
    <property type="match status" value="1"/>
</dbReference>
<keyword evidence="13" id="KW-1185">Reference proteome</keyword>
<evidence type="ECO:0000256" key="1">
    <source>
        <dbReference type="ARBA" id="ARBA00004430"/>
    </source>
</evidence>
<gene>
    <name evidence="12" type="ORF">O3G_MSEX014159</name>
</gene>
<evidence type="ECO:0000256" key="10">
    <source>
        <dbReference type="ARBA" id="ARBA00046139"/>
    </source>
</evidence>
<proteinExistence type="inferred from homology"/>
<keyword evidence="4" id="KW-0479">Metal-binding</keyword>
<evidence type="ECO:0000259" key="11">
    <source>
        <dbReference type="SMART" id="SM01117"/>
    </source>
</evidence>
<comment type="similarity">
    <text evidence="8">Belongs to the cytochrome b5 family.</text>
</comment>